<dbReference type="PANTHER" id="PTHR11638:SF18">
    <property type="entry name" value="HEAT SHOCK PROTEIN 104"/>
    <property type="match status" value="1"/>
</dbReference>
<feature type="compositionally biased region" description="Gly residues" evidence="3">
    <location>
        <begin position="92"/>
        <end position="102"/>
    </location>
</feature>
<organism evidence="5">
    <name type="scientific">Calcidiscus leptoporus</name>
    <dbReference type="NCBI Taxonomy" id="127549"/>
    <lineage>
        <taxon>Eukaryota</taxon>
        <taxon>Haptista</taxon>
        <taxon>Haptophyta</taxon>
        <taxon>Prymnesiophyceae</taxon>
        <taxon>Coccolithales</taxon>
        <taxon>Calcidiscaceae</taxon>
        <taxon>Calcidiscus</taxon>
    </lineage>
</organism>
<sequence>MGALRERLAARSVTLVATPAALEVLADLGYNPEFGARPLKRVIQKELEAPLAKALLAGDICDGDDAIVEVDLTSTRIVVRRMHADEHRKALGGDGVDGGGDAGEVVDTTAVV</sequence>
<reference evidence="5" key="1">
    <citation type="submission" date="2021-01" db="EMBL/GenBank/DDBJ databases">
        <authorList>
            <person name="Corre E."/>
            <person name="Pelletier E."/>
            <person name="Niang G."/>
            <person name="Scheremetjew M."/>
            <person name="Finn R."/>
            <person name="Kale V."/>
            <person name="Holt S."/>
            <person name="Cochrane G."/>
            <person name="Meng A."/>
            <person name="Brown T."/>
            <person name="Cohen L."/>
        </authorList>
    </citation>
    <scope>NUCLEOTIDE SEQUENCE</scope>
    <source>
        <strain evidence="5">RCC1130</strain>
    </source>
</reference>
<evidence type="ECO:0000313" key="5">
    <source>
        <dbReference type="EMBL" id="CAD8527532.1"/>
    </source>
</evidence>
<evidence type="ECO:0000256" key="3">
    <source>
        <dbReference type="SAM" id="MobiDB-lite"/>
    </source>
</evidence>
<feature type="domain" description="Clp ATPase C-terminal" evidence="4">
    <location>
        <begin position="1"/>
        <end position="79"/>
    </location>
</feature>
<name>A0A7S0NQW9_9EUKA</name>
<dbReference type="Pfam" id="PF10431">
    <property type="entry name" value="ClpB_D2-small"/>
    <property type="match status" value="1"/>
</dbReference>
<dbReference type="PANTHER" id="PTHR11638">
    <property type="entry name" value="ATP-DEPENDENT CLP PROTEASE"/>
    <property type="match status" value="1"/>
</dbReference>
<protein>
    <recommendedName>
        <fullName evidence="4">Clp ATPase C-terminal domain-containing protein</fullName>
    </recommendedName>
</protein>
<dbReference type="EMBL" id="HBER01005521">
    <property type="protein sequence ID" value="CAD8527532.1"/>
    <property type="molecule type" value="Transcribed_RNA"/>
</dbReference>
<gene>
    <name evidence="5" type="ORF">CLEP1334_LOCUS2753</name>
</gene>
<dbReference type="Gene3D" id="1.10.8.60">
    <property type="match status" value="1"/>
</dbReference>
<keyword evidence="2" id="KW-0067">ATP-binding</keyword>
<evidence type="ECO:0000259" key="4">
    <source>
        <dbReference type="SMART" id="SM01086"/>
    </source>
</evidence>
<feature type="compositionally biased region" description="Low complexity" evidence="3">
    <location>
        <begin position="103"/>
        <end position="112"/>
    </location>
</feature>
<dbReference type="GO" id="GO:0005524">
    <property type="term" value="F:ATP binding"/>
    <property type="evidence" value="ECO:0007669"/>
    <property type="project" value="UniProtKB-KW"/>
</dbReference>
<dbReference type="AlphaFoldDB" id="A0A7S0NQW9"/>
<dbReference type="SUPFAM" id="SSF52540">
    <property type="entry name" value="P-loop containing nucleoside triphosphate hydrolases"/>
    <property type="match status" value="1"/>
</dbReference>
<feature type="region of interest" description="Disordered" evidence="3">
    <location>
        <begin position="89"/>
        <end position="112"/>
    </location>
</feature>
<dbReference type="GO" id="GO:0005737">
    <property type="term" value="C:cytoplasm"/>
    <property type="evidence" value="ECO:0007669"/>
    <property type="project" value="TreeGrafter"/>
</dbReference>
<dbReference type="InterPro" id="IPR027417">
    <property type="entry name" value="P-loop_NTPase"/>
</dbReference>
<dbReference type="InterPro" id="IPR050130">
    <property type="entry name" value="ClpA_ClpB"/>
</dbReference>
<dbReference type="GO" id="GO:0016887">
    <property type="term" value="F:ATP hydrolysis activity"/>
    <property type="evidence" value="ECO:0007669"/>
    <property type="project" value="TreeGrafter"/>
</dbReference>
<dbReference type="SMART" id="SM01086">
    <property type="entry name" value="ClpB_D2-small"/>
    <property type="match status" value="1"/>
</dbReference>
<dbReference type="InterPro" id="IPR019489">
    <property type="entry name" value="Clp_ATPase_C"/>
</dbReference>
<accession>A0A7S0NQW9</accession>
<dbReference type="GO" id="GO:0034605">
    <property type="term" value="P:cellular response to heat"/>
    <property type="evidence" value="ECO:0007669"/>
    <property type="project" value="TreeGrafter"/>
</dbReference>
<keyword evidence="1" id="KW-0547">Nucleotide-binding</keyword>
<evidence type="ECO:0000256" key="2">
    <source>
        <dbReference type="ARBA" id="ARBA00022840"/>
    </source>
</evidence>
<evidence type="ECO:0000256" key="1">
    <source>
        <dbReference type="ARBA" id="ARBA00022741"/>
    </source>
</evidence>
<proteinExistence type="predicted"/>